<dbReference type="PANTHER" id="PTHR31136:SF5">
    <property type="entry name" value="2-OXOADIPATE DIOXYGENASE_DECARBOXYLASE, CHLOROPLASTIC"/>
    <property type="match status" value="1"/>
</dbReference>
<dbReference type="Gene3D" id="3.10.180.50">
    <property type="match status" value="1"/>
</dbReference>
<dbReference type="InterPro" id="IPR009770">
    <property type="entry name" value="HGLS"/>
</dbReference>
<dbReference type="RefSeq" id="WP_138986841.1">
    <property type="nucleotide sequence ID" value="NZ_CP043869.1"/>
</dbReference>
<dbReference type="Pfam" id="PF07063">
    <property type="entry name" value="HGLS"/>
    <property type="match status" value="2"/>
</dbReference>
<evidence type="ECO:0000256" key="5">
    <source>
        <dbReference type="ARBA" id="ARBA00035013"/>
    </source>
</evidence>
<evidence type="ECO:0000313" key="8">
    <source>
        <dbReference type="EMBL" id="QEQ97519.1"/>
    </source>
</evidence>
<evidence type="ECO:0000313" key="9">
    <source>
        <dbReference type="Proteomes" id="UP000324760"/>
    </source>
</evidence>
<dbReference type="EMBL" id="CP043869">
    <property type="protein sequence ID" value="QEQ97519.1"/>
    <property type="molecule type" value="Genomic_DNA"/>
</dbReference>
<evidence type="ECO:0000256" key="6">
    <source>
        <dbReference type="ARBA" id="ARBA00035023"/>
    </source>
</evidence>
<keyword evidence="3" id="KW-0560">Oxidoreductase</keyword>
<sequence>MQPAAFFQSLWRDYVSITPQAQVIHDLFEAADGEVINDHVAFRTFADTPLRLDVLEPIILAMGYERQDSYDFKAKKLRAHSFIHPDPTVPKVFCSELLVDQLSDASQQIIKKYTAEIQEATLDPSVFWSGRHWSMPSWEEYNAVMAESEYGAWLLAIGVRCNHFTVSVNHLTTTSDIREVLNRVKTAGYAVNTVGGEVKGTPEALLEQGSTMADKQTFTFGCGQAHEIPTCFYEFALRHADNQGVVYQGFVEANADKIFESTNAM</sequence>
<gene>
    <name evidence="8" type="ORF">F0U83_12775</name>
</gene>
<protein>
    <recommendedName>
        <fullName evidence="6">2-oxoadipate dioxygenase/decarboxylase</fullName>
        <ecNumber evidence="6">1.13.11.93</ecNumber>
    </recommendedName>
    <alternativeName>
        <fullName evidence="7">2-hydroxyglutarate synthase</fullName>
    </alternativeName>
</protein>
<keyword evidence="9" id="KW-1185">Reference proteome</keyword>
<accession>A0A5P1RCX7</accession>
<dbReference type="CDD" id="cd16350">
    <property type="entry name" value="VOC_like"/>
    <property type="match status" value="1"/>
</dbReference>
<evidence type="ECO:0000256" key="4">
    <source>
        <dbReference type="ARBA" id="ARBA00023004"/>
    </source>
</evidence>
<evidence type="ECO:0000256" key="7">
    <source>
        <dbReference type="ARBA" id="ARBA00035045"/>
    </source>
</evidence>
<dbReference type="Proteomes" id="UP000324760">
    <property type="component" value="Chromosome"/>
</dbReference>
<dbReference type="SMART" id="SM01150">
    <property type="entry name" value="DUF1338"/>
    <property type="match status" value="1"/>
</dbReference>
<evidence type="ECO:0000256" key="3">
    <source>
        <dbReference type="ARBA" id="ARBA00023002"/>
    </source>
</evidence>
<name>A0A5P1RCX7_9GAMM</name>
<proteinExistence type="inferred from homology"/>
<dbReference type="PANTHER" id="PTHR31136">
    <property type="entry name" value="DUF1338 DOMAIN-CONTAINING PROTEIN"/>
    <property type="match status" value="1"/>
</dbReference>
<dbReference type="AlphaFoldDB" id="A0A5P1RCX7"/>
<keyword evidence="2" id="KW-0223">Dioxygenase</keyword>
<dbReference type="KEGG" id="ncu:F0U83_12775"/>
<reference evidence="8 9" key="1">
    <citation type="journal article" date="2019" name="Biochem. Eng. J.">
        <title>Metabolic engineering of the marine bacteria Neptunomonas concharum for the production of acetoin and meso-2,3-butanediol from acetate.</title>
        <authorList>
            <person name="Li W."/>
            <person name="Pu N."/>
            <person name="Liu C.-X."/>
            <person name="Yuan Q.-P."/>
            <person name="Li Z.-J."/>
        </authorList>
    </citation>
    <scope>NUCLEOTIDE SEQUENCE [LARGE SCALE GENOMIC DNA]</scope>
    <source>
        <strain evidence="8 9">JCM17730</strain>
    </source>
</reference>
<comment type="cofactor">
    <cofactor evidence="1">
        <name>Fe(2+)</name>
        <dbReference type="ChEBI" id="CHEBI:29033"/>
    </cofactor>
</comment>
<dbReference type="EC" id="1.13.11.93" evidence="6"/>
<evidence type="ECO:0000256" key="1">
    <source>
        <dbReference type="ARBA" id="ARBA00001954"/>
    </source>
</evidence>
<organism evidence="8 9">
    <name type="scientific">Neptunomonas concharum</name>
    <dbReference type="NCBI Taxonomy" id="1031538"/>
    <lineage>
        <taxon>Bacteria</taxon>
        <taxon>Pseudomonadati</taxon>
        <taxon>Pseudomonadota</taxon>
        <taxon>Gammaproteobacteria</taxon>
        <taxon>Oceanospirillales</taxon>
        <taxon>Oceanospirillaceae</taxon>
        <taxon>Neptunomonas</taxon>
    </lineage>
</organism>
<evidence type="ECO:0000256" key="2">
    <source>
        <dbReference type="ARBA" id="ARBA00022964"/>
    </source>
</evidence>
<dbReference type="OrthoDB" id="506370at2"/>
<comment type="similarity">
    <text evidence="5">Belongs to the 2-oxoadipate dioxygenase/decarboxylase family.</text>
</comment>
<keyword evidence="4" id="KW-0408">Iron</keyword>
<dbReference type="GO" id="GO:0051213">
    <property type="term" value="F:dioxygenase activity"/>
    <property type="evidence" value="ECO:0007669"/>
    <property type="project" value="UniProtKB-KW"/>
</dbReference>